<dbReference type="AlphaFoldDB" id="A0A139HUT4"/>
<dbReference type="GO" id="GO:0016829">
    <property type="term" value="F:lyase activity"/>
    <property type="evidence" value="ECO:0007669"/>
    <property type="project" value="UniProtKB-KW"/>
</dbReference>
<evidence type="ECO:0000313" key="5">
    <source>
        <dbReference type="EMBL" id="KXT06206.1"/>
    </source>
</evidence>
<dbReference type="OrthoDB" id="2594507at2759"/>
<dbReference type="InterPro" id="IPR007506">
    <property type="entry name" value="PMDh-L-like_dom"/>
</dbReference>
<organism evidence="5 6">
    <name type="scientific">Pseudocercospora eumusae</name>
    <dbReference type="NCBI Taxonomy" id="321146"/>
    <lineage>
        <taxon>Eukaryota</taxon>
        <taxon>Fungi</taxon>
        <taxon>Dikarya</taxon>
        <taxon>Ascomycota</taxon>
        <taxon>Pezizomycotina</taxon>
        <taxon>Dothideomycetes</taxon>
        <taxon>Dothideomycetidae</taxon>
        <taxon>Mycosphaerellales</taxon>
        <taxon>Mycosphaerellaceae</taxon>
        <taxon>Pseudocercospora</taxon>
    </lineage>
</organism>
<sequence length="575" mass="61565">MEFNTISGEILYAPIPLSFWGGIDPASGEIVDRHHPLSGSIVRDRILVLPSGRGSCSGSVAMLEMLLNGNAPAALIFTSHEEILIAGVIVAQILFGKQIPVYSMDELDAKMLHNGANAKVEGEILFIEASQVRLQSLLAKDVNTSRSRLQLSANDLKTLDGSYGQAKAVAMKIVAKFAALQGATELIDIAQAHIDSCVYTGPGGLLFAEHMLSLGDAKYAVPTSMNAVSLDRQRWQALGMPQEAAETANRLADIHIALGAKQTFTCAPYLLDSAPTSGQHIGWGESNAVVFANSVLGAHTQKYPDLIDVCIALTGRAPKAGCHIPAGRSPSIILRAPQVPEPDDSFYPLLGYRVGQLSGSRIPLVLGLESDSPTISDLKAFGAAFATTSSASMFHIRGVTADRQASDSASVHFKARCISLHELQSSWNTLNSAEDANVSLVALGNPHFSFEEFQYLDKLISGTNDEKCGSVDLMITTSRQVFEKVTNAGIADRLMEFGATIIIDTCWCMITEPVIRPTSGNIMTNSAKYAHYAPGITSRHVHFGSLAECVEACTTGRRIMQAPKWLQPINDANGA</sequence>
<accession>A0A139HUT4</accession>
<dbReference type="Proteomes" id="UP000070133">
    <property type="component" value="Unassembled WGS sequence"/>
</dbReference>
<feature type="domain" description="Phosphomevalonate dehydratase large subunit-like" evidence="4">
    <location>
        <begin position="149"/>
        <end position="551"/>
    </location>
</feature>
<dbReference type="CDD" id="cd01355">
    <property type="entry name" value="AcnX"/>
    <property type="match status" value="1"/>
</dbReference>
<evidence type="ECO:0000259" key="3">
    <source>
        <dbReference type="Pfam" id="PF01989"/>
    </source>
</evidence>
<comment type="caution">
    <text evidence="5">The sequence shown here is derived from an EMBL/GenBank/DDBJ whole genome shotgun (WGS) entry which is preliminary data.</text>
</comment>
<protein>
    <recommendedName>
        <fullName evidence="7">Aconitase X catalytic domain-containing protein</fullName>
    </recommendedName>
</protein>
<dbReference type="InterPro" id="IPR012047">
    <property type="entry name" value="AcnX"/>
</dbReference>
<dbReference type="PANTHER" id="PTHR36577:SF3">
    <property type="entry name" value="DUF521 DOMAIN PROTEIN (AFU_ORTHOLOGUE AFUA_6G00490)"/>
    <property type="match status" value="1"/>
</dbReference>
<dbReference type="InterPro" id="IPR002840">
    <property type="entry name" value="PMDh-S-like_dom"/>
</dbReference>
<evidence type="ECO:0000256" key="2">
    <source>
        <dbReference type="ARBA" id="ARBA00023239"/>
    </source>
</evidence>
<name>A0A139HUT4_9PEZI</name>
<evidence type="ECO:0000256" key="1">
    <source>
        <dbReference type="ARBA" id="ARBA00023004"/>
    </source>
</evidence>
<dbReference type="CDD" id="cd01356">
    <property type="entry name" value="AcnX_swivel"/>
    <property type="match status" value="1"/>
</dbReference>
<evidence type="ECO:0000313" key="6">
    <source>
        <dbReference type="Proteomes" id="UP000070133"/>
    </source>
</evidence>
<dbReference type="SUPFAM" id="SSF52016">
    <property type="entry name" value="LeuD/IlvD-like"/>
    <property type="match status" value="1"/>
</dbReference>
<dbReference type="STRING" id="321146.A0A139HUT4"/>
<keyword evidence="2" id="KW-0456">Lyase</keyword>
<dbReference type="PANTHER" id="PTHR36577">
    <property type="entry name" value="DUF521 DOMAIN PROTEIN (AFU_ORTHOLOGUE AFUA_6G00490)"/>
    <property type="match status" value="1"/>
</dbReference>
<evidence type="ECO:0008006" key="7">
    <source>
        <dbReference type="Google" id="ProtNLM"/>
    </source>
</evidence>
<dbReference type="Pfam" id="PF04412">
    <property type="entry name" value="AcnX"/>
    <property type="match status" value="1"/>
</dbReference>
<keyword evidence="6" id="KW-1185">Reference proteome</keyword>
<dbReference type="Pfam" id="PF01989">
    <property type="entry name" value="AcnX_swivel_put"/>
    <property type="match status" value="1"/>
</dbReference>
<dbReference type="PIRSF" id="PIRSF036630">
    <property type="entry name" value="UCP036630"/>
    <property type="match status" value="1"/>
</dbReference>
<keyword evidence="1" id="KW-0408">Iron</keyword>
<proteinExistence type="predicted"/>
<gene>
    <name evidence="5" type="ORF">AC578_1393</name>
</gene>
<reference evidence="5 6" key="1">
    <citation type="submission" date="2015-07" db="EMBL/GenBank/DDBJ databases">
        <title>Comparative genomics of the Sigatoka disease complex on banana suggests a link between parallel evolutionary changes in Pseudocercospora fijiensis and Pseudocercospora eumusae and increased virulence on the banana host.</title>
        <authorList>
            <person name="Chang T.-C."/>
            <person name="Salvucci A."/>
            <person name="Crous P.W."/>
            <person name="Stergiopoulos I."/>
        </authorList>
    </citation>
    <scope>NUCLEOTIDE SEQUENCE [LARGE SCALE GENOMIC DNA]</scope>
    <source>
        <strain evidence="5 6">CBS 114824</strain>
    </source>
</reference>
<dbReference type="Gene3D" id="3.50.30.10">
    <property type="entry name" value="Phosphohistidine domain"/>
    <property type="match status" value="1"/>
</dbReference>
<feature type="domain" description="Phosphomevalonate dehydratase small subunit-like" evidence="3">
    <location>
        <begin position="17"/>
        <end position="93"/>
    </location>
</feature>
<evidence type="ECO:0000259" key="4">
    <source>
        <dbReference type="Pfam" id="PF04412"/>
    </source>
</evidence>
<dbReference type="EMBL" id="LFZN01000008">
    <property type="protein sequence ID" value="KXT06206.1"/>
    <property type="molecule type" value="Genomic_DNA"/>
</dbReference>